<feature type="transmembrane region" description="Helical" evidence="1">
    <location>
        <begin position="275"/>
        <end position="294"/>
    </location>
</feature>
<accession>A0ABR7UY61</accession>
<gene>
    <name evidence="2" type="ORF">HPE56_07025</name>
</gene>
<sequence>MIFLHAIMITGFVFVMMLLIEYINVQSKGLWQKNLTKNKWRQYLIAGILGAIPGCLGAFTMVAMFSHRLVSFGALVTTMIATSGDEAFIMFAMFPKKAILLTLIILVVGVLAGYLTDKLYKPKKALKNFSSHKLPLHDEAICKCFEKDKIWINIFHPSLYRVIIAIIILVLIVGIATGLLAGDLEIWMKISVLLVFLFSLFIVLTVPNHFIKKHIWEHIVKMHLPRIFIWVFGTLLFMHFLMDYIDVQAWLSSNMFVVLLIAVLIGVVPESGPHLIFVTLFAQGSIPFSILLASSISQDGHGMLPVLAESKRTFLVVKILNMIFAFIVGLSTLLLGF</sequence>
<feature type="transmembrane region" description="Helical" evidence="1">
    <location>
        <begin position="159"/>
        <end position="180"/>
    </location>
</feature>
<name>A0ABR7UY61_9FLAO</name>
<feature type="transmembrane region" description="Helical" evidence="1">
    <location>
        <begin position="227"/>
        <end position="245"/>
    </location>
</feature>
<evidence type="ECO:0000313" key="3">
    <source>
        <dbReference type="Proteomes" id="UP001166021"/>
    </source>
</evidence>
<feature type="transmembrane region" description="Helical" evidence="1">
    <location>
        <begin position="6"/>
        <end position="23"/>
    </location>
</feature>
<dbReference type="Proteomes" id="UP001166021">
    <property type="component" value="Unassembled WGS sequence"/>
</dbReference>
<feature type="transmembrane region" description="Helical" evidence="1">
    <location>
        <begin position="186"/>
        <end position="206"/>
    </location>
</feature>
<feature type="transmembrane region" description="Helical" evidence="1">
    <location>
        <begin position="251"/>
        <end position="268"/>
    </location>
</feature>
<comment type="caution">
    <text evidence="2">The sequence shown here is derived from an EMBL/GenBank/DDBJ whole genome shotgun (WGS) entry which is preliminary data.</text>
</comment>
<feature type="transmembrane region" description="Helical" evidence="1">
    <location>
        <begin position="98"/>
        <end position="116"/>
    </location>
</feature>
<dbReference type="EMBL" id="JABTCF010000003">
    <property type="protein sequence ID" value="MBD0777539.1"/>
    <property type="molecule type" value="Genomic_DNA"/>
</dbReference>
<protein>
    <submittedName>
        <fullName evidence="2">Arsenic efflux protein</fullName>
    </submittedName>
</protein>
<proteinExistence type="predicted"/>
<organism evidence="2 3">
    <name type="scientific">Maribacter aquimaris</name>
    <dbReference type="NCBI Taxonomy" id="2737171"/>
    <lineage>
        <taxon>Bacteria</taxon>
        <taxon>Pseudomonadati</taxon>
        <taxon>Bacteroidota</taxon>
        <taxon>Flavobacteriia</taxon>
        <taxon>Flavobacteriales</taxon>
        <taxon>Flavobacteriaceae</taxon>
        <taxon>Maribacter</taxon>
    </lineage>
</organism>
<reference evidence="2" key="1">
    <citation type="submission" date="2020-05" db="EMBL/GenBank/DDBJ databases">
        <title>The draft genome sequence of Maribacter sp. ANRC-HE7.</title>
        <authorList>
            <person name="Mu L."/>
        </authorList>
    </citation>
    <scope>NUCLEOTIDE SEQUENCE</scope>
    <source>
        <strain evidence="2">ANRC-HE7</strain>
    </source>
</reference>
<keyword evidence="1" id="KW-0812">Transmembrane</keyword>
<keyword evidence="1" id="KW-0472">Membrane</keyword>
<feature type="transmembrane region" description="Helical" evidence="1">
    <location>
        <begin position="43"/>
        <end position="65"/>
    </location>
</feature>
<dbReference type="InterPro" id="IPR021552">
    <property type="entry name" value="ArsP_2"/>
</dbReference>
<dbReference type="NCBIfam" id="NF037962">
    <property type="entry name" value="arsenic_eff"/>
    <property type="match status" value="1"/>
</dbReference>
<evidence type="ECO:0000256" key="1">
    <source>
        <dbReference type="SAM" id="Phobius"/>
    </source>
</evidence>
<evidence type="ECO:0000313" key="2">
    <source>
        <dbReference type="EMBL" id="MBD0777539.1"/>
    </source>
</evidence>
<feature type="transmembrane region" description="Helical" evidence="1">
    <location>
        <begin position="314"/>
        <end position="335"/>
    </location>
</feature>
<dbReference type="Pfam" id="PF11449">
    <property type="entry name" value="ArsP_2"/>
    <property type="match status" value="1"/>
</dbReference>
<keyword evidence="1" id="KW-1133">Transmembrane helix</keyword>
<keyword evidence="3" id="KW-1185">Reference proteome</keyword>